<evidence type="ECO:0000256" key="2">
    <source>
        <dbReference type="ARBA" id="ARBA00022598"/>
    </source>
</evidence>
<accession>A0ABV0JN75</accession>
<keyword evidence="5" id="KW-0067">ATP-binding</keyword>
<dbReference type="InterPro" id="IPR003616">
    <property type="entry name" value="Post-SET_dom"/>
</dbReference>
<dbReference type="SUPFAM" id="SSF56059">
    <property type="entry name" value="Glutathione synthetase ATP-binding domain-like"/>
    <property type="match status" value="1"/>
</dbReference>
<reference evidence="9 10" key="1">
    <citation type="submission" date="2022-04" db="EMBL/GenBank/DDBJ databases">
        <title>Positive selection, recombination, and allopatry shape intraspecific diversity of widespread and dominant cyanobacteria.</title>
        <authorList>
            <person name="Wei J."/>
            <person name="Shu W."/>
            <person name="Hu C."/>
        </authorList>
    </citation>
    <scope>NUCLEOTIDE SEQUENCE [LARGE SCALE GENOMIC DNA]</scope>
    <source>
        <strain evidence="9 10">GB2-A5</strain>
    </source>
</reference>
<evidence type="ECO:0000256" key="5">
    <source>
        <dbReference type="PROSITE-ProRule" id="PRU00409"/>
    </source>
</evidence>
<name>A0ABV0JN75_9CYAN</name>
<evidence type="ECO:0000256" key="1">
    <source>
        <dbReference type="ARBA" id="ARBA00010871"/>
    </source>
</evidence>
<dbReference type="InterPro" id="IPR011761">
    <property type="entry name" value="ATP-grasp"/>
</dbReference>
<comment type="similarity">
    <text evidence="1">Belongs to the D-alanine--D-alanine ligase family.</text>
</comment>
<evidence type="ECO:0000256" key="3">
    <source>
        <dbReference type="ARBA" id="ARBA00022679"/>
    </source>
</evidence>
<evidence type="ECO:0000259" key="6">
    <source>
        <dbReference type="PROSITE" id="PS50280"/>
    </source>
</evidence>
<keyword evidence="10" id="KW-1185">Reference proteome</keyword>
<dbReference type="PROSITE" id="PS50280">
    <property type="entry name" value="SET"/>
    <property type="match status" value="1"/>
</dbReference>
<dbReference type="RefSeq" id="WP_190423473.1">
    <property type="nucleotide sequence ID" value="NZ_JAMPKK010000017.1"/>
</dbReference>
<dbReference type="SUPFAM" id="SSF82199">
    <property type="entry name" value="SET domain"/>
    <property type="match status" value="1"/>
</dbReference>
<dbReference type="Proteomes" id="UP001442494">
    <property type="component" value="Unassembled WGS sequence"/>
</dbReference>
<dbReference type="Pfam" id="PF00856">
    <property type="entry name" value="SET"/>
    <property type="match status" value="1"/>
</dbReference>
<dbReference type="InterPro" id="IPR001214">
    <property type="entry name" value="SET_dom"/>
</dbReference>
<evidence type="ECO:0000313" key="9">
    <source>
        <dbReference type="EMBL" id="MEP0864740.1"/>
    </source>
</evidence>
<dbReference type="InterPro" id="IPR046341">
    <property type="entry name" value="SET_dom_sf"/>
</dbReference>
<proteinExistence type="inferred from homology"/>
<sequence>MKVCVLQPDYSQATVNFDSYTSPSYFPNLKPEDEVNSVFLNKATIYRQLKELKKEGYDIFVNLCRGYRHWDVPSCHEVMSALEALKLPYTGSAATLYDSPKQEMKHIAYFAGVDTPAFWVAETLTDVENASVELNFPLFVKPAASGDGLGIDARSHITTKEALLSKATELIADFDTILIEEYIAGREFTVLLVANPDDACSPIVYQPIEFVPPKDEHFQSYDLKLRQSHPECYVPCDDPQLELSLRDAARRLFLEMNQGGYASIDLRVDENGEIFFLEVNSPCAVFGTQGHETVADYILKFEPAGHAGFFNQIIAEGITGHQRRQKKYRVGKSAIATYGIFATQDFKTGDAIVPGEARTQRIVTRSHVQSRWTEAEQGSLLRYIYPLGEDILVLRDSNPGNWILQNHSCDPNTGYQGLDLIALRDIKAGEELTVDFAAFCGEDMEGFQCMCGSPKCRGDIQFASCCKPRKNSTYSLNLMQTEMLAQRVLEASTQP</sequence>
<feature type="domain" description="ATP-grasp" evidence="8">
    <location>
        <begin position="105"/>
        <end position="315"/>
    </location>
</feature>
<dbReference type="PANTHER" id="PTHR23132">
    <property type="entry name" value="D-ALANINE--D-ALANINE LIGASE"/>
    <property type="match status" value="1"/>
</dbReference>
<dbReference type="PROSITE" id="PS50868">
    <property type="entry name" value="POST_SET"/>
    <property type="match status" value="1"/>
</dbReference>
<gene>
    <name evidence="9" type="ORF">NDI37_09680</name>
</gene>
<keyword evidence="4" id="KW-0949">S-adenosyl-L-methionine</keyword>
<dbReference type="PANTHER" id="PTHR23132:SF23">
    <property type="entry name" value="D-ALANINE--D-ALANINE LIGASE B"/>
    <property type="match status" value="1"/>
</dbReference>
<keyword evidence="2" id="KW-0436">Ligase</keyword>
<organism evidence="9 10">
    <name type="scientific">Funiculus sociatus GB2-A5</name>
    <dbReference type="NCBI Taxonomy" id="2933946"/>
    <lineage>
        <taxon>Bacteria</taxon>
        <taxon>Bacillati</taxon>
        <taxon>Cyanobacteriota</taxon>
        <taxon>Cyanophyceae</taxon>
        <taxon>Coleofasciculales</taxon>
        <taxon>Coleofasciculaceae</taxon>
        <taxon>Funiculus</taxon>
    </lineage>
</organism>
<dbReference type="Gene3D" id="3.30.470.20">
    <property type="entry name" value="ATP-grasp fold, B domain"/>
    <property type="match status" value="1"/>
</dbReference>
<dbReference type="EMBL" id="JAMPKK010000017">
    <property type="protein sequence ID" value="MEP0864740.1"/>
    <property type="molecule type" value="Genomic_DNA"/>
</dbReference>
<dbReference type="Gene3D" id="2.170.270.10">
    <property type="entry name" value="SET domain"/>
    <property type="match status" value="1"/>
</dbReference>
<dbReference type="Pfam" id="PF07478">
    <property type="entry name" value="Dala_Dala_lig_C"/>
    <property type="match status" value="1"/>
</dbReference>
<comment type="caution">
    <text evidence="9">The sequence shown here is derived from an EMBL/GenBank/DDBJ whole genome shotgun (WGS) entry which is preliminary data.</text>
</comment>
<feature type="domain" description="Post-SET" evidence="7">
    <location>
        <begin position="445"/>
        <end position="461"/>
    </location>
</feature>
<keyword evidence="5" id="KW-0547">Nucleotide-binding</keyword>
<evidence type="ECO:0000256" key="4">
    <source>
        <dbReference type="ARBA" id="ARBA00022691"/>
    </source>
</evidence>
<feature type="domain" description="SET" evidence="6">
    <location>
        <begin position="326"/>
        <end position="437"/>
    </location>
</feature>
<evidence type="ECO:0000313" key="10">
    <source>
        <dbReference type="Proteomes" id="UP001442494"/>
    </source>
</evidence>
<evidence type="ECO:0000259" key="7">
    <source>
        <dbReference type="PROSITE" id="PS50868"/>
    </source>
</evidence>
<evidence type="ECO:0000259" key="8">
    <source>
        <dbReference type="PROSITE" id="PS50975"/>
    </source>
</evidence>
<keyword evidence="3" id="KW-0808">Transferase</keyword>
<dbReference type="InterPro" id="IPR011095">
    <property type="entry name" value="Dala_Dala_lig_C"/>
</dbReference>
<protein>
    <submittedName>
        <fullName evidence="9">SET domain-containing protein-lysine N-methyltransferase</fullName>
    </submittedName>
</protein>
<dbReference type="PROSITE" id="PS50975">
    <property type="entry name" value="ATP_GRASP"/>
    <property type="match status" value="1"/>
</dbReference>